<sequence length="414" mass="44996">MSSAHRDEVGNRGLAASTIVAMTKRVIDRVAELADQLRGQAEEAEKIGKLTDNTVKSMKEIGSIRLLQSKKHGGLQVHPREFAETVMATAALDPSAGWINGVVGVHPYQLAYADPRVGDEIWADDVDTWVASPYAPQGVAKPVDGGYLFNGRWQFSSGTDHCDWIILGAMIGDTEGKPLMPPQMLHMILPRKDYQIVEDSWDVVGLRGTGSKDVIVSDAFVPTYRTMNALEVMDGTAQREAGMTETLYLMPWSTMFPLGISSATIGIAEGALAAALDYQRSRVNSSGVAIKDDPYVMFAIGEAAADINAARQELLANADRIYDMVDAGKEVSFEDRAAGRRTQIRAVWRAVSAVDELFARCGGNATRMDKPLQRYWRDVHVGQVHAIHAPGTVYHASALSSLGVDPQGPLRAMI</sequence>
<dbReference type="GO" id="GO:0016712">
    <property type="term" value="F:oxidoreductase activity, acting on paired donors, with incorporation or reduction of molecular oxygen, reduced flavin or flavoprotein as one donor, and incorporation of one atom of oxygen"/>
    <property type="evidence" value="ECO:0007669"/>
    <property type="project" value="TreeGrafter"/>
</dbReference>
<dbReference type="InterPro" id="IPR009100">
    <property type="entry name" value="AcylCoA_DH/oxidase_NM_dom_sf"/>
</dbReference>
<evidence type="ECO:0000313" key="6">
    <source>
        <dbReference type="Proteomes" id="UP000467260"/>
    </source>
</evidence>
<dbReference type="PIRSF" id="PIRSF016578">
    <property type="entry name" value="HsaA"/>
    <property type="match status" value="1"/>
</dbReference>
<dbReference type="GO" id="GO:0050660">
    <property type="term" value="F:flavin adenine dinucleotide binding"/>
    <property type="evidence" value="ECO:0007669"/>
    <property type="project" value="InterPro"/>
</dbReference>
<dbReference type="PANTHER" id="PTHR48083">
    <property type="entry name" value="MEDIUM-CHAIN SPECIFIC ACYL-COA DEHYDROGENASE, MITOCHONDRIAL-RELATED"/>
    <property type="match status" value="1"/>
</dbReference>
<dbReference type="KEGG" id="mhib:MHIB_23830"/>
<dbReference type="InterPro" id="IPR046373">
    <property type="entry name" value="Acyl-CoA_Oxase/DH_mid-dom_sf"/>
</dbReference>
<name>A0A7I7X445_9MYCO</name>
<evidence type="ECO:0000256" key="1">
    <source>
        <dbReference type="ARBA" id="ARBA00022630"/>
    </source>
</evidence>
<dbReference type="InterPro" id="IPR050741">
    <property type="entry name" value="Acyl-CoA_dehydrogenase"/>
</dbReference>
<dbReference type="Pfam" id="PF08028">
    <property type="entry name" value="Acyl-CoA_dh_2"/>
    <property type="match status" value="1"/>
</dbReference>
<dbReference type="InterPro" id="IPR036250">
    <property type="entry name" value="AcylCo_DH-like_C"/>
</dbReference>
<keyword evidence="2" id="KW-0274">FAD</keyword>
<organism evidence="5 6">
    <name type="scientific">Mycolicibacter hiberniae</name>
    <dbReference type="NCBI Taxonomy" id="29314"/>
    <lineage>
        <taxon>Bacteria</taxon>
        <taxon>Bacillati</taxon>
        <taxon>Actinomycetota</taxon>
        <taxon>Actinomycetes</taxon>
        <taxon>Mycobacteriales</taxon>
        <taxon>Mycobacteriaceae</taxon>
        <taxon>Mycolicibacter</taxon>
    </lineage>
</organism>
<dbReference type="SUPFAM" id="SSF56645">
    <property type="entry name" value="Acyl-CoA dehydrogenase NM domain-like"/>
    <property type="match status" value="1"/>
</dbReference>
<reference evidence="5 6" key="1">
    <citation type="journal article" date="2019" name="Emerg. Microbes Infect.">
        <title>Comprehensive subspecies identification of 175 nontuberculous mycobacteria species based on 7547 genomic profiles.</title>
        <authorList>
            <person name="Matsumoto Y."/>
            <person name="Kinjo T."/>
            <person name="Motooka D."/>
            <person name="Nabeya D."/>
            <person name="Jung N."/>
            <person name="Uechi K."/>
            <person name="Horii T."/>
            <person name="Iida T."/>
            <person name="Fujita J."/>
            <person name="Nakamura S."/>
        </authorList>
    </citation>
    <scope>NUCLEOTIDE SEQUENCE [LARGE SCALE GENOMIC DNA]</scope>
    <source>
        <strain evidence="5 6">JCM 13571</strain>
    </source>
</reference>
<evidence type="ECO:0000256" key="3">
    <source>
        <dbReference type="ARBA" id="ARBA00023002"/>
    </source>
</evidence>
<feature type="domain" description="Acyl-CoA dehydrogenase C-terminal" evidence="4">
    <location>
        <begin position="258"/>
        <end position="389"/>
    </location>
</feature>
<dbReference type="GO" id="GO:0033539">
    <property type="term" value="P:fatty acid beta-oxidation using acyl-CoA dehydrogenase"/>
    <property type="evidence" value="ECO:0007669"/>
    <property type="project" value="TreeGrafter"/>
</dbReference>
<dbReference type="PANTHER" id="PTHR48083:SF19">
    <property type="entry name" value="FLAVIN-DEPENDENT MONOOXYGENASE, OXYGENASE SUBUNIT HSAA"/>
    <property type="match status" value="1"/>
</dbReference>
<dbReference type="AlphaFoldDB" id="A0A7I7X445"/>
<gene>
    <name evidence="5" type="ORF">MHIB_23830</name>
</gene>
<dbReference type="Gene3D" id="2.40.110.10">
    <property type="entry name" value="Butyryl-CoA Dehydrogenase, subunit A, domain 2"/>
    <property type="match status" value="1"/>
</dbReference>
<dbReference type="Proteomes" id="UP000467260">
    <property type="component" value="Chromosome"/>
</dbReference>
<evidence type="ECO:0000313" key="5">
    <source>
        <dbReference type="EMBL" id="BBZ23965.1"/>
    </source>
</evidence>
<protein>
    <submittedName>
        <fullName evidence="5">Hydroxylase</fullName>
    </submittedName>
</protein>
<dbReference type="EMBL" id="AP022609">
    <property type="protein sequence ID" value="BBZ23965.1"/>
    <property type="molecule type" value="Genomic_DNA"/>
</dbReference>
<evidence type="ECO:0000259" key="4">
    <source>
        <dbReference type="Pfam" id="PF08028"/>
    </source>
</evidence>
<dbReference type="GO" id="GO:0003995">
    <property type="term" value="F:acyl-CoA dehydrogenase activity"/>
    <property type="evidence" value="ECO:0007669"/>
    <property type="project" value="TreeGrafter"/>
</dbReference>
<keyword evidence="1" id="KW-0285">Flavoprotein</keyword>
<dbReference type="GO" id="GO:0005737">
    <property type="term" value="C:cytoplasm"/>
    <property type="evidence" value="ECO:0007669"/>
    <property type="project" value="TreeGrafter"/>
</dbReference>
<proteinExistence type="predicted"/>
<dbReference type="Gene3D" id="1.10.540.10">
    <property type="entry name" value="Acyl-CoA dehydrogenase/oxidase, N-terminal domain"/>
    <property type="match status" value="1"/>
</dbReference>
<dbReference type="SUPFAM" id="SSF47203">
    <property type="entry name" value="Acyl-CoA dehydrogenase C-terminal domain-like"/>
    <property type="match status" value="1"/>
</dbReference>
<dbReference type="InterPro" id="IPR013107">
    <property type="entry name" value="Acyl-CoA_DH_C"/>
</dbReference>
<keyword evidence="6" id="KW-1185">Reference proteome</keyword>
<keyword evidence="3" id="KW-0560">Oxidoreductase</keyword>
<dbReference type="InterPro" id="IPR037069">
    <property type="entry name" value="AcylCoA_DH/ox_N_sf"/>
</dbReference>
<dbReference type="Gene3D" id="1.20.140.10">
    <property type="entry name" value="Butyryl-CoA Dehydrogenase, subunit A, domain 3"/>
    <property type="match status" value="1"/>
</dbReference>
<accession>A0A7I7X445</accession>
<evidence type="ECO:0000256" key="2">
    <source>
        <dbReference type="ARBA" id="ARBA00022827"/>
    </source>
</evidence>